<name>A0A9X2MKB4_9FIRM</name>
<keyword evidence="2" id="KW-1185">Reference proteome</keyword>
<dbReference type="RefSeq" id="WP_187116664.1">
    <property type="nucleotide sequence ID" value="NZ_CABKTM010000043.1"/>
</dbReference>
<organism evidence="1 2">
    <name type="scientific">Anaerosalibacter massiliensis</name>
    <dbReference type="NCBI Taxonomy" id="1347392"/>
    <lineage>
        <taxon>Bacteria</taxon>
        <taxon>Bacillati</taxon>
        <taxon>Bacillota</taxon>
        <taxon>Tissierellia</taxon>
        <taxon>Tissierellales</taxon>
        <taxon>Sporanaerobacteraceae</taxon>
        <taxon>Anaerosalibacter</taxon>
    </lineage>
</organism>
<reference evidence="1" key="1">
    <citation type="submission" date="2022-07" db="EMBL/GenBank/DDBJ databases">
        <title>Enhanced cultured diversity of the mouse gut microbiota enables custom-made synthetic communities.</title>
        <authorList>
            <person name="Afrizal A."/>
        </authorList>
    </citation>
    <scope>NUCLEOTIDE SEQUENCE</scope>
    <source>
        <strain evidence="1">DSM 29482</strain>
    </source>
</reference>
<comment type="caution">
    <text evidence="1">The sequence shown here is derived from an EMBL/GenBank/DDBJ whole genome shotgun (WGS) entry which is preliminary data.</text>
</comment>
<gene>
    <name evidence="1" type="ORF">NSA23_01820</name>
</gene>
<dbReference type="Proteomes" id="UP001142078">
    <property type="component" value="Unassembled WGS sequence"/>
</dbReference>
<protein>
    <submittedName>
        <fullName evidence="1">Uncharacterized protein</fullName>
    </submittedName>
</protein>
<accession>A0A9X2MKB4</accession>
<sequence length="51" mass="5643">MSDRIFASVVNQKTVTQIQLQVLTIIAAQVANVIEAQVGFTIQDDRDLLDI</sequence>
<dbReference type="EMBL" id="JANJZL010000001">
    <property type="protein sequence ID" value="MCR2042846.1"/>
    <property type="molecule type" value="Genomic_DNA"/>
</dbReference>
<evidence type="ECO:0000313" key="2">
    <source>
        <dbReference type="Proteomes" id="UP001142078"/>
    </source>
</evidence>
<evidence type="ECO:0000313" key="1">
    <source>
        <dbReference type="EMBL" id="MCR2042846.1"/>
    </source>
</evidence>
<dbReference type="AlphaFoldDB" id="A0A9X2MKB4"/>
<proteinExistence type="predicted"/>